<dbReference type="PRINTS" id="PR00318">
    <property type="entry name" value="GPROTEINA"/>
</dbReference>
<evidence type="ECO:0000256" key="9">
    <source>
        <dbReference type="PIRSR" id="PIRSR601019-2"/>
    </source>
</evidence>
<keyword evidence="6 8" id="KW-0342">GTP-binding</keyword>
<keyword evidence="7 10" id="KW-0807">Transducer</keyword>
<dbReference type="GO" id="GO:0007191">
    <property type="term" value="P:adenylate cyclase-activating dopamine receptor signaling pathway"/>
    <property type="evidence" value="ECO:0007669"/>
    <property type="project" value="TreeGrafter"/>
</dbReference>
<evidence type="ECO:0000256" key="4">
    <source>
        <dbReference type="ARBA" id="ARBA00022741"/>
    </source>
</evidence>
<comment type="similarity">
    <text evidence="1 10">Belongs to the G-alpha family. G(s) subfamily.</text>
</comment>
<dbReference type="SUPFAM" id="SSF47895">
    <property type="entry name" value="Transducin (alpha subunit), insertion domain"/>
    <property type="match status" value="1"/>
</dbReference>
<feature type="binding site" evidence="8">
    <location>
        <begin position="151"/>
        <end position="152"/>
    </location>
    <ligand>
        <name>GTP</name>
        <dbReference type="ChEBI" id="CHEBI:37565"/>
    </ligand>
</feature>
<dbReference type="GO" id="GO:0005737">
    <property type="term" value="C:cytoplasm"/>
    <property type="evidence" value="ECO:0007669"/>
    <property type="project" value="TreeGrafter"/>
</dbReference>
<evidence type="ECO:0000256" key="5">
    <source>
        <dbReference type="ARBA" id="ARBA00022842"/>
    </source>
</evidence>
<dbReference type="GO" id="GO:0031683">
    <property type="term" value="F:G-protein beta/gamma-subunit complex binding"/>
    <property type="evidence" value="ECO:0007669"/>
    <property type="project" value="UniProtKB-UniRule"/>
</dbReference>
<dbReference type="Pfam" id="PF00503">
    <property type="entry name" value="G-alpha"/>
    <property type="match status" value="1"/>
</dbReference>
<keyword evidence="5 9" id="KW-0460">Magnesium</keyword>
<feature type="binding site" evidence="8">
    <location>
        <begin position="176"/>
        <end position="182"/>
    </location>
    <ligand>
        <name>GTP</name>
        <dbReference type="ChEBI" id="CHEBI:37565"/>
    </ligand>
</feature>
<evidence type="ECO:0000256" key="7">
    <source>
        <dbReference type="ARBA" id="ARBA00023224"/>
    </source>
</evidence>
<gene>
    <name evidence="11" type="ORF">PXEA_LOCUS23669</name>
</gene>
<dbReference type="PRINTS" id="PR00443">
    <property type="entry name" value="GPROTEINAS"/>
</dbReference>
<feature type="binding site" evidence="9">
    <location>
        <position position="182"/>
    </location>
    <ligand>
        <name>Mg(2+)</name>
        <dbReference type="ChEBI" id="CHEBI:18420"/>
    </ligand>
</feature>
<dbReference type="InterPro" id="IPR001019">
    <property type="entry name" value="Gprotein_alpha_su"/>
</dbReference>
<organism evidence="11 12">
    <name type="scientific">Protopolystoma xenopodis</name>
    <dbReference type="NCBI Taxonomy" id="117903"/>
    <lineage>
        <taxon>Eukaryota</taxon>
        <taxon>Metazoa</taxon>
        <taxon>Spiralia</taxon>
        <taxon>Lophotrochozoa</taxon>
        <taxon>Platyhelminthes</taxon>
        <taxon>Monogenea</taxon>
        <taxon>Polyopisthocotylea</taxon>
        <taxon>Polystomatidea</taxon>
        <taxon>Polystomatidae</taxon>
        <taxon>Protopolystoma</taxon>
    </lineage>
</organism>
<dbReference type="GO" id="GO:0001664">
    <property type="term" value="F:G protein-coupled receptor binding"/>
    <property type="evidence" value="ECO:0007669"/>
    <property type="project" value="TreeGrafter"/>
</dbReference>
<evidence type="ECO:0000256" key="2">
    <source>
        <dbReference type="ARBA" id="ARBA00011356"/>
    </source>
</evidence>
<evidence type="ECO:0000313" key="12">
    <source>
        <dbReference type="Proteomes" id="UP000784294"/>
    </source>
</evidence>
<evidence type="ECO:0000256" key="1">
    <source>
        <dbReference type="ARBA" id="ARBA00007172"/>
    </source>
</evidence>
<dbReference type="FunFam" id="1.10.400.10:FF:000003">
    <property type="entry name" value="Guanine nucleotide-binding protein G(S) subunit alpha"/>
    <property type="match status" value="1"/>
</dbReference>
<feature type="binding site" evidence="9">
    <location>
        <position position="47"/>
    </location>
    <ligand>
        <name>Mg(2+)</name>
        <dbReference type="ChEBI" id="CHEBI:18420"/>
    </ligand>
</feature>
<dbReference type="Proteomes" id="UP000784294">
    <property type="component" value="Unassembled WGS sequence"/>
</dbReference>
<dbReference type="InterPro" id="IPR011025">
    <property type="entry name" value="GproteinA_insert"/>
</dbReference>
<keyword evidence="4 8" id="KW-0547">Nucleotide-binding</keyword>
<keyword evidence="10" id="KW-0472">Membrane</keyword>
<dbReference type="PANTHER" id="PTHR10218">
    <property type="entry name" value="GTP-BINDING PROTEIN ALPHA SUBUNIT"/>
    <property type="match status" value="1"/>
</dbReference>
<accession>A0A448X7W2</accession>
<reference evidence="11" key="1">
    <citation type="submission" date="2018-11" db="EMBL/GenBank/DDBJ databases">
        <authorList>
            <consortium name="Pathogen Informatics"/>
        </authorList>
    </citation>
    <scope>NUCLEOTIDE SEQUENCE</scope>
</reference>
<dbReference type="PROSITE" id="PS51882">
    <property type="entry name" value="G_ALPHA"/>
    <property type="match status" value="1"/>
</dbReference>
<evidence type="ECO:0000313" key="11">
    <source>
        <dbReference type="EMBL" id="VEL30229.1"/>
    </source>
</evidence>
<comment type="function">
    <text evidence="10">Guanine nucleotide-binding proteins (G proteins) function as transducers in numerous signaling pathways controlled by G protein-coupled receptors (GPCRs).</text>
</comment>
<evidence type="ECO:0000256" key="6">
    <source>
        <dbReference type="ARBA" id="ARBA00023134"/>
    </source>
</evidence>
<dbReference type="GO" id="GO:0005834">
    <property type="term" value="C:heterotrimeric G-protein complex"/>
    <property type="evidence" value="ECO:0007669"/>
    <property type="project" value="UniProtKB-UniRule"/>
</dbReference>
<evidence type="ECO:0000256" key="10">
    <source>
        <dbReference type="RuleBase" id="RU369121"/>
    </source>
</evidence>
<dbReference type="InterPro" id="IPR027417">
    <property type="entry name" value="P-loop_NTPase"/>
</dbReference>
<dbReference type="EMBL" id="CAAALY010110569">
    <property type="protein sequence ID" value="VEL30229.1"/>
    <property type="molecule type" value="Genomic_DNA"/>
</dbReference>
<sequence length="218" mass="25104">MPFCGIGARSEEAQASWTIERRLRKDRQAFSLTHRIPVVGAGESGKSTLIKQMQLLYANGFSLEDKLAKVADIRRNIRDSLLAITAAMGRLQPPVELELAENQSSMDYIKQVSLQPDFDYPAEFFSCAQKLWRDQGLQEVVRRSNEYQLLDSARYFLDKCVQVADPNYIPSDQDILRCRVLTSGIFETSFIMNKIRFHIFDVGGQKEERRKWIQVTDF</sequence>
<keyword evidence="12" id="KW-1185">Reference proteome</keyword>
<name>A0A448X7W2_9PLAT</name>
<dbReference type="GO" id="GO:0046872">
    <property type="term" value="F:metal ion binding"/>
    <property type="evidence" value="ECO:0007669"/>
    <property type="project" value="UniProtKB-UniRule"/>
</dbReference>
<dbReference type="GO" id="GO:0007606">
    <property type="term" value="P:sensory perception of chemical stimulus"/>
    <property type="evidence" value="ECO:0007669"/>
    <property type="project" value="TreeGrafter"/>
</dbReference>
<evidence type="ECO:0000256" key="3">
    <source>
        <dbReference type="ARBA" id="ARBA00022723"/>
    </source>
</evidence>
<dbReference type="Gene3D" id="1.10.400.10">
    <property type="entry name" value="GI Alpha 1, domain 2-like"/>
    <property type="match status" value="1"/>
</dbReference>
<proteinExistence type="inferred from homology"/>
<dbReference type="PANTHER" id="PTHR10218:SF212">
    <property type="entry name" value="G PROTEIN ALPHA S SUBUNIT"/>
    <property type="match status" value="1"/>
</dbReference>
<dbReference type="GO" id="GO:0003924">
    <property type="term" value="F:GTPase activity"/>
    <property type="evidence" value="ECO:0007669"/>
    <property type="project" value="UniProtKB-UniRule"/>
</dbReference>
<dbReference type="SMART" id="SM00275">
    <property type="entry name" value="G_alpha"/>
    <property type="match status" value="1"/>
</dbReference>
<keyword evidence="10" id="KW-1003">Cell membrane</keyword>
<dbReference type="SUPFAM" id="SSF52540">
    <property type="entry name" value="P-loop containing nucleoside triphosphate hydrolases"/>
    <property type="match status" value="1"/>
</dbReference>
<dbReference type="Gene3D" id="3.40.50.300">
    <property type="entry name" value="P-loop containing nucleotide triphosphate hydrolases"/>
    <property type="match status" value="1"/>
</dbReference>
<dbReference type="CDD" id="cd00066">
    <property type="entry name" value="G-alpha"/>
    <property type="match status" value="1"/>
</dbReference>
<dbReference type="AlphaFoldDB" id="A0A448X7W2"/>
<dbReference type="GO" id="GO:0005525">
    <property type="term" value="F:GTP binding"/>
    <property type="evidence" value="ECO:0007669"/>
    <property type="project" value="UniProtKB-UniRule"/>
</dbReference>
<evidence type="ECO:0000256" key="8">
    <source>
        <dbReference type="PIRSR" id="PIRSR601019-1"/>
    </source>
</evidence>
<comment type="subcellular location">
    <subcellularLocation>
        <location evidence="10">Cell membrane</location>
    </subcellularLocation>
</comment>
<feature type="binding site" evidence="8">
    <location>
        <begin position="43"/>
        <end position="48"/>
    </location>
    <ligand>
        <name>GTP</name>
        <dbReference type="ChEBI" id="CHEBI:37565"/>
    </ligand>
</feature>
<comment type="caution">
    <text evidence="11">The sequence shown here is derived from an EMBL/GenBank/DDBJ whole genome shotgun (WGS) entry which is preliminary data.</text>
</comment>
<dbReference type="OrthoDB" id="5817230at2759"/>
<protein>
    <recommendedName>
        <fullName evidence="10">Guanine nucleotide-binding protein G(s) subunit alpha</fullName>
    </recommendedName>
    <alternativeName>
        <fullName evidence="10">Adenylate cyclase-stimulating G alpha protein</fullName>
    </alternativeName>
</protein>
<comment type="subunit">
    <text evidence="2 10">G proteins are composed of 3 units; alpha, beta and gamma. The alpha chain contains the guanine nucleotide binding site.</text>
</comment>
<keyword evidence="3 9" id="KW-0479">Metal-binding</keyword>
<dbReference type="InterPro" id="IPR000367">
    <property type="entry name" value="Gprotein_alpha_S"/>
</dbReference>
<feature type="binding site" evidence="8">
    <location>
        <begin position="201"/>
        <end position="205"/>
    </location>
    <ligand>
        <name>GTP</name>
        <dbReference type="ChEBI" id="CHEBI:37565"/>
    </ligand>
</feature>